<evidence type="ECO:0000256" key="4">
    <source>
        <dbReference type="SAM" id="SignalP"/>
    </source>
</evidence>
<dbReference type="PANTHER" id="PTHR10730:SF53">
    <property type="entry name" value="GLYCOSYLTRANSFERASE 25 FAMILY MEMBER"/>
    <property type="match status" value="1"/>
</dbReference>
<dbReference type="EMBL" id="CAJNOL010000098">
    <property type="protein sequence ID" value="CAF0842371.1"/>
    <property type="molecule type" value="Genomic_DNA"/>
</dbReference>
<dbReference type="InterPro" id="IPR050757">
    <property type="entry name" value="Collagen_mod_GT25"/>
</dbReference>
<dbReference type="PANTHER" id="PTHR10730">
    <property type="entry name" value="PROCOLLAGEN-LYSINE,2-OXOGLUTARATE 5-DIOXYGENASE/GLYCOSYLTRANSFERASE 25 FAMILY MEMBER"/>
    <property type="match status" value="1"/>
</dbReference>
<dbReference type="Proteomes" id="UP000663870">
    <property type="component" value="Unassembled WGS sequence"/>
</dbReference>
<evidence type="ECO:0000313" key="7">
    <source>
        <dbReference type="Proteomes" id="UP000663870"/>
    </source>
</evidence>
<evidence type="ECO:0000256" key="1">
    <source>
        <dbReference type="ARBA" id="ARBA00006721"/>
    </source>
</evidence>
<protein>
    <recommendedName>
        <fullName evidence="5">Glycosyl transferase family 25 domain-containing protein</fullName>
    </recommendedName>
</protein>
<feature type="domain" description="Glycosyl transferase family 25" evidence="5">
    <location>
        <begin position="331"/>
        <end position="512"/>
    </location>
</feature>
<dbReference type="CDD" id="cd06532">
    <property type="entry name" value="Glyco_transf_25"/>
    <property type="match status" value="1"/>
</dbReference>
<dbReference type="AlphaFoldDB" id="A0A813VFU0"/>
<keyword evidence="3" id="KW-0808">Transferase</keyword>
<accession>A0A813VFU0</accession>
<evidence type="ECO:0000256" key="2">
    <source>
        <dbReference type="ARBA" id="ARBA00022676"/>
    </source>
</evidence>
<keyword evidence="4" id="KW-0732">Signal</keyword>
<comment type="caution">
    <text evidence="6">The sequence shown here is derived from an EMBL/GenBank/DDBJ whole genome shotgun (WGS) entry which is preliminary data.</text>
</comment>
<keyword evidence="2" id="KW-0328">Glycosyltransferase</keyword>
<sequence>MKNQLISILIFFFFLIVFINGKKYHLFGENESSTISSKNDQRLLVDVDIYNRPYVLPYLLRQLEQLTCPCSQCYLDLHLYHVFNTIAENETTRLLYEWVLAMKKSDQTIFTTITIHEWTSQTNNDRVNRLYDVMKRSSELEITYLVMFDSMIILLEPEKILSILISKDKPLMTPLLRSTKDMYTSTFYLNDQQTPDFYAYRQIYERKKLGCFLINGGIKDFYFFNFNYPQIRNVFLTNENYEKFQPESTIDVIARENSIPSYVCNREEFGYIPAQFLEALNDESIIHDFYIHLLVEHQLNGPSQTYLSPIPRTSLINIPLSKEKTKFGLDEIYVINLVRRNDRRERLQATFDILNISVRFFDAIDGKSTINQKYLENLNVRLLPNYEDPYNQRPMNYGELGCFFSHYFIWEDMIKNEYSNGILILEDDVRFDVYFKYKLEKILLNHSLDWDILYLGRKIMRSNEENYEQTIETFLIEPSYSHWTVGYALSLRGARILINENPLQKILPVDEYLPIMYDHHPNTQWKSHFHNRKLKAYAFHPLILTPTHYFGEPNYISDTENTPIFGQNDKNESVTTPIVVSVDVVATQKRIEESTSMKKDEL</sequence>
<dbReference type="Pfam" id="PF01755">
    <property type="entry name" value="Glyco_transf_25"/>
    <property type="match status" value="1"/>
</dbReference>
<evidence type="ECO:0000313" key="6">
    <source>
        <dbReference type="EMBL" id="CAF0842371.1"/>
    </source>
</evidence>
<keyword evidence="7" id="KW-1185">Reference proteome</keyword>
<feature type="chain" id="PRO_5032318914" description="Glycosyl transferase family 25 domain-containing protein" evidence="4">
    <location>
        <begin position="22"/>
        <end position="602"/>
    </location>
</feature>
<gene>
    <name evidence="6" type="ORF">JXQ802_LOCUS6253</name>
</gene>
<name>A0A813VFU0_9BILA</name>
<comment type="similarity">
    <text evidence="1">Belongs to the glycosyltransferase 25 family.</text>
</comment>
<reference evidence="6" key="1">
    <citation type="submission" date="2021-02" db="EMBL/GenBank/DDBJ databases">
        <authorList>
            <person name="Nowell W R."/>
        </authorList>
    </citation>
    <scope>NUCLEOTIDE SEQUENCE</scope>
</reference>
<evidence type="ECO:0000256" key="3">
    <source>
        <dbReference type="ARBA" id="ARBA00022679"/>
    </source>
</evidence>
<dbReference type="GO" id="GO:0050211">
    <property type="term" value="F:procollagen galactosyltransferase activity"/>
    <property type="evidence" value="ECO:0007669"/>
    <property type="project" value="TreeGrafter"/>
</dbReference>
<dbReference type="InterPro" id="IPR002654">
    <property type="entry name" value="Glyco_trans_25"/>
</dbReference>
<organism evidence="6 7">
    <name type="scientific">Rotaria sordida</name>
    <dbReference type="NCBI Taxonomy" id="392033"/>
    <lineage>
        <taxon>Eukaryota</taxon>
        <taxon>Metazoa</taxon>
        <taxon>Spiralia</taxon>
        <taxon>Gnathifera</taxon>
        <taxon>Rotifera</taxon>
        <taxon>Eurotatoria</taxon>
        <taxon>Bdelloidea</taxon>
        <taxon>Philodinida</taxon>
        <taxon>Philodinidae</taxon>
        <taxon>Rotaria</taxon>
    </lineage>
</organism>
<proteinExistence type="inferred from homology"/>
<feature type="signal peptide" evidence="4">
    <location>
        <begin position="1"/>
        <end position="21"/>
    </location>
</feature>
<evidence type="ECO:0000259" key="5">
    <source>
        <dbReference type="Pfam" id="PF01755"/>
    </source>
</evidence>